<comment type="similarity">
    <text evidence="2">Belongs to the polysaccharide deacetylase family.</text>
</comment>
<dbReference type="PROSITE" id="PS51677">
    <property type="entry name" value="NODB"/>
    <property type="match status" value="1"/>
</dbReference>
<sequence length="297" mass="33952">MIAPDRDFRGYGEQPPVVRWPGNARVAVSFVLNIEEGAELALSSGDERNESVYEVQQELIGARDFAMESHFEYGSRAGYWRIMRLFEKFGIKLTLNLCGRTLEATPWLAQHAVAQGHEIMCHGWRWDDNVRMDEAEERAMIACCVAAIEAATGTRPVGWHVRSHPSENTRRLLREEGGFLYDSNLYNDDLPITLQRGDQPYVLLPYAFDTNDMNFFRVSRFVHGKDFAQYCEDAFDWLHMEGETTPKMMTIGLHTRIIGRPGRIGGLAKFLEFLASRGGAWITRRDEIAKTWLDQGL</sequence>
<dbReference type="OrthoDB" id="9787041at2"/>
<dbReference type="InterPro" id="IPR002509">
    <property type="entry name" value="NODB_dom"/>
</dbReference>
<reference evidence="6 8" key="1">
    <citation type="submission" date="2015-03" db="EMBL/GenBank/DDBJ databases">
        <authorList>
            <person name="Lepp D."/>
            <person name="Hassan Y.I."/>
            <person name="Li X.-Z."/>
            <person name="Zhou T."/>
        </authorList>
    </citation>
    <scope>NUCLEOTIDE SEQUENCE [LARGE SCALE GENOMIC DNA]</scope>
    <source>
        <strain evidence="6 8">Cr7-05</strain>
    </source>
</reference>
<dbReference type="EMBL" id="FOMB01000029">
    <property type="protein sequence ID" value="SFD21523.1"/>
    <property type="molecule type" value="Genomic_DNA"/>
</dbReference>
<dbReference type="PANTHER" id="PTHR43123:SF4">
    <property type="entry name" value="POLYSACCHARIDE DEACETYLASE"/>
    <property type="match status" value="1"/>
</dbReference>
<dbReference type="Proteomes" id="UP000033519">
    <property type="component" value="Unassembled WGS sequence"/>
</dbReference>
<evidence type="ECO:0000256" key="2">
    <source>
        <dbReference type="ARBA" id="ARBA00010973"/>
    </source>
</evidence>
<dbReference type="GO" id="GO:0005975">
    <property type="term" value="P:carbohydrate metabolic process"/>
    <property type="evidence" value="ECO:0007669"/>
    <property type="project" value="InterPro"/>
</dbReference>
<evidence type="ECO:0000313" key="7">
    <source>
        <dbReference type="EMBL" id="SFD21523.1"/>
    </source>
</evidence>
<dbReference type="GO" id="GO:0016810">
    <property type="term" value="F:hydrolase activity, acting on carbon-nitrogen (but not peptide) bonds"/>
    <property type="evidence" value="ECO:0007669"/>
    <property type="project" value="InterPro"/>
</dbReference>
<evidence type="ECO:0000313" key="6">
    <source>
        <dbReference type="EMBL" id="KKC32808.1"/>
    </source>
</evidence>
<dbReference type="RefSeq" id="WP_046171248.1">
    <property type="nucleotide sequence ID" value="NZ_FOMB01000029.1"/>
</dbReference>
<evidence type="ECO:0000313" key="9">
    <source>
        <dbReference type="Proteomes" id="UP000182258"/>
    </source>
</evidence>
<gene>
    <name evidence="7" type="ORF">SAMN04488059_12929</name>
    <name evidence="6" type="ORF">WH91_12020</name>
</gene>
<dbReference type="AlphaFoldDB" id="A0A0F5PW00"/>
<evidence type="ECO:0000256" key="3">
    <source>
        <dbReference type="ARBA" id="ARBA00020071"/>
    </source>
</evidence>
<dbReference type="STRING" id="728005.SAMN04488059_12929"/>
<protein>
    <recommendedName>
        <fullName evidence="3">Chitooligosaccharide deacetylase</fullName>
    </recommendedName>
    <alternativeName>
        <fullName evidence="4">Nodulation protein B</fullName>
    </alternativeName>
</protein>
<evidence type="ECO:0000256" key="1">
    <source>
        <dbReference type="ARBA" id="ARBA00003236"/>
    </source>
</evidence>
<organism evidence="7 9">
    <name type="scientific">Devosia psychrophila</name>
    <dbReference type="NCBI Taxonomy" id="728005"/>
    <lineage>
        <taxon>Bacteria</taxon>
        <taxon>Pseudomonadati</taxon>
        <taxon>Pseudomonadota</taxon>
        <taxon>Alphaproteobacteria</taxon>
        <taxon>Hyphomicrobiales</taxon>
        <taxon>Devosiaceae</taxon>
        <taxon>Devosia</taxon>
    </lineage>
</organism>
<dbReference type="SUPFAM" id="SSF88713">
    <property type="entry name" value="Glycoside hydrolase/deacetylase"/>
    <property type="match status" value="1"/>
</dbReference>
<comment type="function">
    <text evidence="1">Is involved in generating a small heat-stable compound (Nod), an acylated oligomer of N-acetylglucosamine, that stimulates mitosis in various plant protoplasts.</text>
</comment>
<dbReference type="Gene3D" id="3.20.20.370">
    <property type="entry name" value="Glycoside hydrolase/deacetylase"/>
    <property type="match status" value="1"/>
</dbReference>
<dbReference type="Proteomes" id="UP000182258">
    <property type="component" value="Unassembled WGS sequence"/>
</dbReference>
<evidence type="ECO:0000259" key="5">
    <source>
        <dbReference type="PROSITE" id="PS51677"/>
    </source>
</evidence>
<evidence type="ECO:0000313" key="8">
    <source>
        <dbReference type="Proteomes" id="UP000033519"/>
    </source>
</evidence>
<accession>A0A0F5PW00</accession>
<reference evidence="7 9" key="2">
    <citation type="submission" date="2016-10" db="EMBL/GenBank/DDBJ databases">
        <authorList>
            <person name="de Groot N.N."/>
        </authorList>
    </citation>
    <scope>NUCLEOTIDE SEQUENCE [LARGE SCALE GENOMIC DNA]</scope>
    <source>
        <strain evidence="7 9">CGMCC 1.10210</strain>
    </source>
</reference>
<dbReference type="PATRIC" id="fig|728005.3.peg.554"/>
<dbReference type="PANTHER" id="PTHR43123">
    <property type="entry name" value="POLYSACCHARIDE DEACETYLASE-RELATED"/>
    <property type="match status" value="1"/>
</dbReference>
<keyword evidence="8" id="KW-1185">Reference proteome</keyword>
<name>A0A0F5PW00_9HYPH</name>
<feature type="domain" description="NodB homology" evidence="5">
    <location>
        <begin position="65"/>
        <end position="283"/>
    </location>
</feature>
<dbReference type="Pfam" id="PF01522">
    <property type="entry name" value="Polysacc_deac_1"/>
    <property type="match status" value="1"/>
</dbReference>
<evidence type="ECO:0000256" key="4">
    <source>
        <dbReference type="ARBA" id="ARBA00032976"/>
    </source>
</evidence>
<dbReference type="InterPro" id="IPR011330">
    <property type="entry name" value="Glyco_hydro/deAcase_b/a-brl"/>
</dbReference>
<dbReference type="EMBL" id="LAPV01000127">
    <property type="protein sequence ID" value="KKC32808.1"/>
    <property type="molecule type" value="Genomic_DNA"/>
</dbReference>
<proteinExistence type="inferred from homology"/>